<evidence type="ECO:0000313" key="2">
    <source>
        <dbReference type="EMBL" id="PWR08981.1"/>
    </source>
</evidence>
<protein>
    <submittedName>
        <fullName evidence="2">Uncharacterized protein</fullName>
    </submittedName>
</protein>
<dbReference type="EMBL" id="QGKR01000186">
    <property type="protein sequence ID" value="PWR08981.1"/>
    <property type="molecule type" value="Genomic_DNA"/>
</dbReference>
<reference evidence="2 3" key="1">
    <citation type="submission" date="2018-05" db="EMBL/GenBank/DDBJ databases">
        <title>Micromonospora atacamensis sp. nov., a novel actinobacteria isolated from high altitude Atacama Desert soil.</title>
        <authorList>
            <person name="Carro L."/>
            <person name="Golinska P."/>
            <person name="Klenk H.-P."/>
            <person name="Goodfellow M."/>
        </authorList>
    </citation>
    <scope>NUCLEOTIDE SEQUENCE [LARGE SCALE GENOMIC DNA]</scope>
    <source>
        <strain evidence="2 3">5R2A7</strain>
    </source>
</reference>
<evidence type="ECO:0000313" key="3">
    <source>
        <dbReference type="Proteomes" id="UP000245410"/>
    </source>
</evidence>
<accession>A0A317D270</accession>
<dbReference type="Proteomes" id="UP000245410">
    <property type="component" value="Unassembled WGS sequence"/>
</dbReference>
<name>A0A317D270_9ACTN</name>
<evidence type="ECO:0000256" key="1">
    <source>
        <dbReference type="SAM" id="MobiDB-lite"/>
    </source>
</evidence>
<feature type="region of interest" description="Disordered" evidence="1">
    <location>
        <begin position="1"/>
        <end position="60"/>
    </location>
</feature>
<proteinExistence type="predicted"/>
<organism evidence="2 3">
    <name type="scientific">Micromonospora acroterricola</name>
    <dbReference type="NCBI Taxonomy" id="2202421"/>
    <lineage>
        <taxon>Bacteria</taxon>
        <taxon>Bacillati</taxon>
        <taxon>Actinomycetota</taxon>
        <taxon>Actinomycetes</taxon>
        <taxon>Micromonosporales</taxon>
        <taxon>Micromonosporaceae</taxon>
        <taxon>Micromonospora</taxon>
    </lineage>
</organism>
<comment type="caution">
    <text evidence="2">The sequence shown here is derived from an EMBL/GenBank/DDBJ whole genome shotgun (WGS) entry which is preliminary data.</text>
</comment>
<keyword evidence="3" id="KW-1185">Reference proteome</keyword>
<feature type="compositionally biased region" description="Basic and acidic residues" evidence="1">
    <location>
        <begin position="24"/>
        <end position="33"/>
    </location>
</feature>
<dbReference type="AlphaFoldDB" id="A0A317D270"/>
<feature type="compositionally biased region" description="Low complexity" evidence="1">
    <location>
        <begin position="36"/>
        <end position="53"/>
    </location>
</feature>
<sequence>MTQPSSDPHERPSRPRPPSAPGRQLDRPNEDSRSWTVDNVDGGTTTGVSSVVTPDQPPELNPQAAAALLKLLTHLNDRHTEHSKQENG</sequence>
<gene>
    <name evidence="2" type="ORF">DKT68_13395</name>
</gene>